<dbReference type="PROSITE" id="PS51786">
    <property type="entry name" value="LON_PROTEOLYTIC"/>
    <property type="match status" value="1"/>
</dbReference>
<dbReference type="InterPro" id="IPR014721">
    <property type="entry name" value="Ribsml_uS5_D2-typ_fold_subgr"/>
</dbReference>
<keyword evidence="2 14" id="KW-0963">Cytoplasm</keyword>
<dbReference type="InterPro" id="IPR027065">
    <property type="entry name" value="Lon_Prtase"/>
</dbReference>
<dbReference type="GO" id="GO:0016887">
    <property type="term" value="F:ATP hydrolysis activity"/>
    <property type="evidence" value="ECO:0007669"/>
    <property type="project" value="UniProtKB-UniRule"/>
</dbReference>
<evidence type="ECO:0000256" key="9">
    <source>
        <dbReference type="ARBA" id="ARBA00050665"/>
    </source>
</evidence>
<comment type="function">
    <text evidence="10 14">ATP-dependent serine protease that mediates the selective degradation of mutant and abnormal proteins as well as certain short-lived regulatory proteins. Required for cellular homeostasis and for survival from DNA damage and developmental changes induced by stress. Degrades polypeptides processively to yield small peptide fragments that are 5 to 10 amino acids long. Binds to DNA in a double-stranded, site-specific manner.</text>
</comment>
<evidence type="ECO:0000256" key="16">
    <source>
        <dbReference type="PIRSR" id="PIRSR001174-1"/>
    </source>
</evidence>
<dbReference type="Gene3D" id="3.30.230.10">
    <property type="match status" value="1"/>
</dbReference>
<dbReference type="InterPro" id="IPR003111">
    <property type="entry name" value="Lon_prtase_N"/>
</dbReference>
<dbReference type="PIRSF" id="PIRSF001174">
    <property type="entry name" value="Lon_proteas"/>
    <property type="match status" value="1"/>
</dbReference>
<evidence type="ECO:0000256" key="4">
    <source>
        <dbReference type="ARBA" id="ARBA00022741"/>
    </source>
</evidence>
<dbReference type="InterPro" id="IPR015947">
    <property type="entry name" value="PUA-like_sf"/>
</dbReference>
<dbReference type="NCBIfam" id="TIGR00763">
    <property type="entry name" value="lon"/>
    <property type="match status" value="1"/>
</dbReference>
<evidence type="ECO:0000256" key="2">
    <source>
        <dbReference type="ARBA" id="ARBA00022490"/>
    </source>
</evidence>
<comment type="subunit">
    <text evidence="14 15">Homohexamer. Organized in a ring with a central cavity.</text>
</comment>
<dbReference type="EMBL" id="CP114014">
    <property type="protein sequence ID" value="XAY07988.1"/>
    <property type="molecule type" value="Genomic_DNA"/>
</dbReference>
<dbReference type="InterPro" id="IPR003593">
    <property type="entry name" value="AAA+_ATPase"/>
</dbReference>
<dbReference type="SMART" id="SM00464">
    <property type="entry name" value="LON"/>
    <property type="match status" value="1"/>
</dbReference>
<sequence length="781" mass="84660">MPVTYLLIPLDDTVVLPTMDITLPVDVGDAERVVLVPRHEGEYASVGTIATVIESVRLPGGGRGASLSGESRGLIGAAQTGADGKLHVQVTEAPDEVPVDGRTRELEREYRGVVEELLELRGDDGRVAGWVRAIREPGALADTTGYAPDLTFEQKVRILETVDVTERLALAVEMQKERLTALQIRRKIRDDVESGANKQQREYLLRQQLASIRRELGEDNDSAGEDYRTKIAEADMPEAVREQAERELERLERSGEGGQEGQMIRTYLDWLVSVPWGVTSDETLDPVKTREVLDADHAGLDDVKDRIVEYVAVKKLRSERGLGDGEDARKAGAILTLIGPPGTGKTSIGESIARAMDREFVRISLGGIRDEAEIRGHRRTYIGALPGRLVRALRDAKTMNPVILLDEVDKVGADWRGDPSSALLEVLDPAQNSTFRDHYLDVELDLSDVVFIATANQYDTIPGPLLDRMEVISFDGYTVAEKVAIARDYLFPRQRQRNGLLEDEVTVDDGILRTIVTEYTREAGVRSLERQLGTVLRKTATKVASRPAPADPVADGEDAVAPEAVVIDLDLVREALGRQKVYQEAAARTAVPGVATGLAVTGTGGDVLFVEATAMDGKGTGGLTLTGQLGDVMKESAQIALTYVRAHREQLGIPADAFQDREFHVHVPAGAIPKDGPSAGVTMITALASLLSGRPVKHTVGMTGEVTLQGRVLPIGGLKQKVLAAHAAGLTDVVMPERNRGDLDDVPQEVRDVMTFHPAMTIAEVLDVALEPVRKADPVTA</sequence>
<dbReference type="GO" id="GO:0034605">
    <property type="term" value="P:cellular response to heat"/>
    <property type="evidence" value="ECO:0007669"/>
    <property type="project" value="UniProtKB-UniRule"/>
</dbReference>
<keyword evidence="3 14" id="KW-0645">Protease</keyword>
<comment type="similarity">
    <text evidence="14 15 18 19">Belongs to the peptidase S16 family.</text>
</comment>
<keyword evidence="4 14" id="KW-0547">Nucleotide-binding</keyword>
<dbReference type="GO" id="GO:0004176">
    <property type="term" value="F:ATP-dependent peptidase activity"/>
    <property type="evidence" value="ECO:0007669"/>
    <property type="project" value="UniProtKB-UniRule"/>
</dbReference>
<evidence type="ECO:0000259" key="21">
    <source>
        <dbReference type="PROSITE" id="PS51787"/>
    </source>
</evidence>
<dbReference type="SUPFAM" id="SSF54211">
    <property type="entry name" value="Ribosomal protein S5 domain 2-like"/>
    <property type="match status" value="1"/>
</dbReference>
<evidence type="ECO:0000256" key="19">
    <source>
        <dbReference type="RuleBase" id="RU000591"/>
    </source>
</evidence>
<evidence type="ECO:0000256" key="8">
    <source>
        <dbReference type="ARBA" id="ARBA00023016"/>
    </source>
</evidence>
<feature type="active site" evidence="14 16">
    <location>
        <position position="721"/>
    </location>
</feature>
<dbReference type="InterPro" id="IPR004815">
    <property type="entry name" value="Lon_bac/euk-typ"/>
</dbReference>
<dbReference type="Pfam" id="PF05362">
    <property type="entry name" value="Lon_C"/>
    <property type="match status" value="1"/>
</dbReference>
<dbReference type="GO" id="GO:0005524">
    <property type="term" value="F:ATP binding"/>
    <property type="evidence" value="ECO:0007669"/>
    <property type="project" value="UniProtKB-UniRule"/>
</dbReference>
<evidence type="ECO:0000259" key="20">
    <source>
        <dbReference type="PROSITE" id="PS51786"/>
    </source>
</evidence>
<dbReference type="Pfam" id="PF02190">
    <property type="entry name" value="LON_substr_bdg"/>
    <property type="match status" value="1"/>
</dbReference>
<evidence type="ECO:0000256" key="3">
    <source>
        <dbReference type="ARBA" id="ARBA00022670"/>
    </source>
</evidence>
<evidence type="ECO:0000256" key="10">
    <source>
        <dbReference type="ARBA" id="ARBA00053875"/>
    </source>
</evidence>
<dbReference type="Pfam" id="PF00004">
    <property type="entry name" value="AAA"/>
    <property type="match status" value="1"/>
</dbReference>
<keyword evidence="6 14" id="KW-0720">Serine protease</keyword>
<dbReference type="CDD" id="cd19500">
    <property type="entry name" value="RecA-like_Lon"/>
    <property type="match status" value="1"/>
</dbReference>
<dbReference type="InterPro" id="IPR027417">
    <property type="entry name" value="P-loop_NTPase"/>
</dbReference>
<feature type="active site" evidence="14 16">
    <location>
        <position position="678"/>
    </location>
</feature>
<evidence type="ECO:0000256" key="6">
    <source>
        <dbReference type="ARBA" id="ARBA00022825"/>
    </source>
</evidence>
<keyword evidence="7 14" id="KW-0067">ATP-binding</keyword>
<evidence type="ECO:0000256" key="5">
    <source>
        <dbReference type="ARBA" id="ARBA00022801"/>
    </source>
</evidence>
<dbReference type="InterPro" id="IPR020568">
    <property type="entry name" value="Ribosomal_Su5_D2-typ_SF"/>
</dbReference>
<dbReference type="PRINTS" id="PR00830">
    <property type="entry name" value="ENDOLAPTASE"/>
</dbReference>
<dbReference type="GO" id="GO:0005737">
    <property type="term" value="C:cytoplasm"/>
    <property type="evidence" value="ECO:0007669"/>
    <property type="project" value="UniProtKB-SubCell"/>
</dbReference>
<evidence type="ECO:0000256" key="17">
    <source>
        <dbReference type="PIRSR" id="PIRSR001174-2"/>
    </source>
</evidence>
<dbReference type="InterPro" id="IPR008269">
    <property type="entry name" value="Lon_proteolytic"/>
</dbReference>
<protein>
    <recommendedName>
        <fullName evidence="12 14">Lon protease</fullName>
        <ecNumber evidence="11 14">3.4.21.53</ecNumber>
    </recommendedName>
    <alternativeName>
        <fullName evidence="13 14">ATP-dependent protease La</fullName>
    </alternativeName>
</protein>
<dbReference type="InterPro" id="IPR027543">
    <property type="entry name" value="Lon_bac"/>
</dbReference>
<feature type="domain" description="Lon proteolytic" evidence="20">
    <location>
        <begin position="589"/>
        <end position="772"/>
    </location>
</feature>
<comment type="catalytic activity">
    <reaction evidence="9 14 15 18">
        <text>Hydrolysis of proteins in presence of ATP.</text>
        <dbReference type="EC" id="3.4.21.53"/>
    </reaction>
</comment>
<dbReference type="AlphaFoldDB" id="A0AAU7B206"/>
<dbReference type="InterPro" id="IPR003959">
    <property type="entry name" value="ATPase_AAA_core"/>
</dbReference>
<evidence type="ECO:0000256" key="11">
    <source>
        <dbReference type="ARBA" id="ARBA00066743"/>
    </source>
</evidence>
<evidence type="ECO:0000256" key="13">
    <source>
        <dbReference type="ARBA" id="ARBA00082722"/>
    </source>
</evidence>
<proteinExistence type="evidence at transcript level"/>
<dbReference type="EC" id="3.4.21.53" evidence="11 14"/>
<dbReference type="InterPro" id="IPR008268">
    <property type="entry name" value="Peptidase_S16_AS"/>
</dbReference>
<accession>A0AAU7B206</accession>
<dbReference type="Gene3D" id="1.20.5.5270">
    <property type="match status" value="1"/>
</dbReference>
<reference evidence="22" key="1">
    <citation type="submission" date="2022-12" db="EMBL/GenBank/DDBJ databases">
        <title>Paraconexibacter alkalitolerans sp. nov. and Baekduia alba sp. nov., isolated from soil and emended description of the genera Paraconexibacter (Chun et al., 2020) and Baekduia (An et al., 2020).</title>
        <authorList>
            <person name="Vieira S."/>
            <person name="Huber K.J."/>
            <person name="Geppert A."/>
            <person name="Wolf J."/>
            <person name="Neumann-Schaal M."/>
            <person name="Muesken M."/>
            <person name="Overmann J."/>
        </authorList>
    </citation>
    <scope>NUCLEOTIDE SEQUENCE</scope>
    <source>
        <strain evidence="22">AEG42_29</strain>
    </source>
</reference>
<feature type="domain" description="Lon N-terminal" evidence="21">
    <location>
        <begin position="1"/>
        <end position="179"/>
    </location>
</feature>
<evidence type="ECO:0000256" key="14">
    <source>
        <dbReference type="HAMAP-Rule" id="MF_01973"/>
    </source>
</evidence>
<feature type="binding site" evidence="14 17">
    <location>
        <begin position="339"/>
        <end position="346"/>
    </location>
    <ligand>
        <name>ATP</name>
        <dbReference type="ChEBI" id="CHEBI:30616"/>
    </ligand>
</feature>
<evidence type="ECO:0000256" key="15">
    <source>
        <dbReference type="PIRNR" id="PIRNR001174"/>
    </source>
</evidence>
<keyword evidence="8 14" id="KW-0346">Stress response</keyword>
<name>A0AAU7B206_9ACTN</name>
<dbReference type="HAMAP" id="MF_01973">
    <property type="entry name" value="lon_bact"/>
    <property type="match status" value="1"/>
</dbReference>
<dbReference type="FunFam" id="3.40.50.300:FF:000021">
    <property type="entry name" value="Lon protease homolog"/>
    <property type="match status" value="1"/>
</dbReference>
<organism evidence="22">
    <name type="scientific">Paraconexibacter sp. AEG42_29</name>
    <dbReference type="NCBI Taxonomy" id="2997339"/>
    <lineage>
        <taxon>Bacteria</taxon>
        <taxon>Bacillati</taxon>
        <taxon>Actinomycetota</taxon>
        <taxon>Thermoleophilia</taxon>
        <taxon>Solirubrobacterales</taxon>
        <taxon>Paraconexibacteraceae</taxon>
        <taxon>Paraconexibacter</taxon>
    </lineage>
</organism>
<evidence type="ECO:0000256" key="1">
    <source>
        <dbReference type="ARBA" id="ARBA00004496"/>
    </source>
</evidence>
<dbReference type="PROSITE" id="PS51787">
    <property type="entry name" value="LON_N"/>
    <property type="match status" value="1"/>
</dbReference>
<dbReference type="Gene3D" id="1.10.8.60">
    <property type="match status" value="1"/>
</dbReference>
<gene>
    <name evidence="14 22" type="primary">lon</name>
    <name evidence="22" type="ORF">DSM112329_04883</name>
</gene>
<dbReference type="SMART" id="SM00382">
    <property type="entry name" value="AAA"/>
    <property type="match status" value="1"/>
</dbReference>
<dbReference type="GO" id="GO:0006515">
    <property type="term" value="P:protein quality control for misfolded or incompletely synthesized proteins"/>
    <property type="evidence" value="ECO:0007669"/>
    <property type="project" value="UniProtKB-UniRule"/>
</dbReference>
<dbReference type="SUPFAM" id="SSF52540">
    <property type="entry name" value="P-loop containing nucleoside triphosphate hydrolases"/>
    <property type="match status" value="1"/>
</dbReference>
<evidence type="ECO:0000256" key="7">
    <source>
        <dbReference type="ARBA" id="ARBA00022840"/>
    </source>
</evidence>
<dbReference type="InterPro" id="IPR054594">
    <property type="entry name" value="Lon_lid"/>
</dbReference>
<dbReference type="Pfam" id="PF22667">
    <property type="entry name" value="Lon_lid"/>
    <property type="match status" value="1"/>
</dbReference>
<dbReference type="GO" id="GO:0043565">
    <property type="term" value="F:sequence-specific DNA binding"/>
    <property type="evidence" value="ECO:0007669"/>
    <property type="project" value="UniProtKB-UniRule"/>
</dbReference>
<dbReference type="GO" id="GO:0004252">
    <property type="term" value="F:serine-type endopeptidase activity"/>
    <property type="evidence" value="ECO:0007669"/>
    <property type="project" value="UniProtKB-UniRule"/>
</dbReference>
<evidence type="ECO:0000256" key="12">
    <source>
        <dbReference type="ARBA" id="ARBA00071934"/>
    </source>
</evidence>
<dbReference type="Gene3D" id="1.20.58.1480">
    <property type="match status" value="1"/>
</dbReference>
<dbReference type="PANTHER" id="PTHR43718:SF2">
    <property type="entry name" value="LON PROTEASE HOMOLOG, MITOCHONDRIAL"/>
    <property type="match status" value="1"/>
</dbReference>
<dbReference type="PROSITE" id="PS01046">
    <property type="entry name" value="LON_SER"/>
    <property type="match status" value="1"/>
</dbReference>
<dbReference type="Gene3D" id="3.40.50.300">
    <property type="entry name" value="P-loop containing nucleotide triphosphate hydrolases"/>
    <property type="match status" value="1"/>
</dbReference>
<dbReference type="KEGG" id="parq:DSM112329_04883"/>
<dbReference type="RefSeq" id="WP_354699174.1">
    <property type="nucleotide sequence ID" value="NZ_CP114014.1"/>
</dbReference>
<keyword evidence="5 14" id="KW-0378">Hydrolase</keyword>
<evidence type="ECO:0000256" key="18">
    <source>
        <dbReference type="PROSITE-ProRule" id="PRU01122"/>
    </source>
</evidence>
<comment type="induction">
    <text evidence="14">By heat shock.</text>
</comment>
<dbReference type="PANTHER" id="PTHR43718">
    <property type="entry name" value="LON PROTEASE"/>
    <property type="match status" value="1"/>
</dbReference>
<dbReference type="SUPFAM" id="SSF88697">
    <property type="entry name" value="PUA domain-like"/>
    <property type="match status" value="1"/>
</dbReference>
<comment type="subcellular location">
    <subcellularLocation>
        <location evidence="1 14 15">Cytoplasm</location>
    </subcellularLocation>
</comment>
<evidence type="ECO:0000313" key="22">
    <source>
        <dbReference type="EMBL" id="XAY07988.1"/>
    </source>
</evidence>